<gene>
    <name evidence="1" type="ORF">J422_01031</name>
</gene>
<dbReference type="Proteomes" id="UP000053695">
    <property type="component" value="Unassembled WGS sequence"/>
</dbReference>
<protein>
    <submittedName>
        <fullName evidence="1">Uncharacterized protein</fullName>
    </submittedName>
</protein>
<evidence type="ECO:0000313" key="1">
    <source>
        <dbReference type="EMBL" id="ENN96678.1"/>
    </source>
</evidence>
<name>N6V349_9EURY</name>
<reference evidence="1 2" key="1">
    <citation type="journal article" date="2013" name="Genome Announc.">
        <title>Draft Genome Sequence of a Highly Flagellated, Fast-Swimming Archaeon, Methanocaldococcus villosus Strain KIN24-T80 (DSM 22612).</title>
        <authorList>
            <person name="Thennarasu S."/>
            <person name="Polireddy D."/>
            <person name="Antony A."/>
            <person name="Yada M.R."/>
            <person name="Algarawi S."/>
            <person name="Sivakumar N."/>
        </authorList>
    </citation>
    <scope>NUCLEOTIDE SEQUENCE [LARGE SCALE GENOMIC DNA]</scope>
    <source>
        <strain evidence="1 2">KIN24-T80</strain>
    </source>
</reference>
<organism evidence="1 2">
    <name type="scientific">Methanocaldococcus villosus KIN24-T80</name>
    <dbReference type="NCBI Taxonomy" id="1069083"/>
    <lineage>
        <taxon>Archaea</taxon>
        <taxon>Methanobacteriati</taxon>
        <taxon>Methanobacteriota</taxon>
        <taxon>Methanomada group</taxon>
        <taxon>Methanococci</taxon>
        <taxon>Methanococcales</taxon>
        <taxon>Methanocaldococcaceae</taxon>
        <taxon>Methanocaldococcus</taxon>
    </lineage>
</organism>
<keyword evidence="2" id="KW-1185">Reference proteome</keyword>
<dbReference type="STRING" id="1069083.GCA_000371805_01012"/>
<sequence>MVIIYLYKLKSTKGDVMINEEKFKEIIKKMRDKYVNMWEKEKDEIIKNIEDAKKILLDSLEFNTILTDEEIEKNQKIS</sequence>
<dbReference type="EMBL" id="APMM01000006">
    <property type="protein sequence ID" value="ENN96678.1"/>
    <property type="molecule type" value="Genomic_DNA"/>
</dbReference>
<proteinExistence type="predicted"/>
<evidence type="ECO:0000313" key="2">
    <source>
        <dbReference type="Proteomes" id="UP000053695"/>
    </source>
</evidence>
<dbReference type="AlphaFoldDB" id="N6V349"/>
<dbReference type="PATRIC" id="fig|1069083.5.peg.201"/>
<accession>N6V349</accession>
<comment type="caution">
    <text evidence="1">The sequence shown here is derived from an EMBL/GenBank/DDBJ whole genome shotgun (WGS) entry which is preliminary data.</text>
</comment>